<proteinExistence type="predicted"/>
<evidence type="ECO:0000313" key="1">
    <source>
        <dbReference type="EMBL" id="NER30099.1"/>
    </source>
</evidence>
<comment type="caution">
    <text evidence="1">The sequence shown here is derived from an EMBL/GenBank/DDBJ whole genome shotgun (WGS) entry which is preliminary data.</text>
</comment>
<dbReference type="AlphaFoldDB" id="A0A6B3NAH4"/>
<protein>
    <submittedName>
        <fullName evidence="1">Uncharacterized protein</fullName>
    </submittedName>
</protein>
<sequence>MDNSKTSEVKQIASQLLAAMVSNQHIYPTLSDDGIKGQREQTLMILAIEMAQELIEKIEKNQKF</sequence>
<dbReference type="EMBL" id="JAAHFQ010000487">
    <property type="protein sequence ID" value="NER30099.1"/>
    <property type="molecule type" value="Genomic_DNA"/>
</dbReference>
<gene>
    <name evidence="1" type="ORF">F6J89_21385</name>
</gene>
<organism evidence="1">
    <name type="scientific">Symploca sp. SIO1C4</name>
    <dbReference type="NCBI Taxonomy" id="2607765"/>
    <lineage>
        <taxon>Bacteria</taxon>
        <taxon>Bacillati</taxon>
        <taxon>Cyanobacteriota</taxon>
        <taxon>Cyanophyceae</taxon>
        <taxon>Coleofasciculales</taxon>
        <taxon>Coleofasciculaceae</taxon>
        <taxon>Symploca</taxon>
    </lineage>
</organism>
<reference evidence="1" key="1">
    <citation type="submission" date="2019-11" db="EMBL/GenBank/DDBJ databases">
        <title>Genomic insights into an expanded diversity of filamentous marine cyanobacteria reveals the extraordinary biosynthetic potential of Moorea and Okeania.</title>
        <authorList>
            <person name="Ferreira Leao T."/>
            <person name="Wang M."/>
            <person name="Moss N."/>
            <person name="Da Silva R."/>
            <person name="Sanders J."/>
            <person name="Nurk S."/>
            <person name="Gurevich A."/>
            <person name="Humphrey G."/>
            <person name="Reher R."/>
            <person name="Zhu Q."/>
            <person name="Belda-Ferre P."/>
            <person name="Glukhov E."/>
            <person name="Rex R."/>
            <person name="Dorrestein P.C."/>
            <person name="Knight R."/>
            <person name="Pevzner P."/>
            <person name="Gerwick W.H."/>
            <person name="Gerwick L."/>
        </authorList>
    </citation>
    <scope>NUCLEOTIDE SEQUENCE</scope>
    <source>
        <strain evidence="1">SIO1C4</strain>
    </source>
</reference>
<name>A0A6B3NAH4_9CYAN</name>
<accession>A0A6B3NAH4</accession>